<evidence type="ECO:0000313" key="3">
    <source>
        <dbReference type="EMBL" id="RGR69689.1"/>
    </source>
</evidence>
<dbReference type="SUPFAM" id="SSF81342">
    <property type="entry name" value="Transmembrane di-heme cytochromes"/>
    <property type="match status" value="1"/>
</dbReference>
<dbReference type="AlphaFoldDB" id="A0A412FNG1"/>
<reference evidence="3 4" key="1">
    <citation type="submission" date="2018-08" db="EMBL/GenBank/DDBJ databases">
        <title>A genome reference for cultivated species of the human gut microbiota.</title>
        <authorList>
            <person name="Zou Y."/>
            <person name="Xue W."/>
            <person name="Luo G."/>
        </authorList>
    </citation>
    <scope>NUCLEOTIDE SEQUENCE [LARGE SCALE GENOMIC DNA]</scope>
    <source>
        <strain evidence="3 4">AF24-4</strain>
    </source>
</reference>
<dbReference type="GO" id="GO:0022904">
    <property type="term" value="P:respiratory electron transport chain"/>
    <property type="evidence" value="ECO:0007669"/>
    <property type="project" value="InterPro"/>
</dbReference>
<feature type="transmembrane region" description="Helical" evidence="1">
    <location>
        <begin position="152"/>
        <end position="172"/>
    </location>
</feature>
<dbReference type="Pfam" id="PF14358">
    <property type="entry name" value="DUF4405"/>
    <property type="match status" value="1"/>
</dbReference>
<comment type="caution">
    <text evidence="3">The sequence shown here is derived from an EMBL/GenBank/DDBJ whole genome shotgun (WGS) entry which is preliminary data.</text>
</comment>
<dbReference type="InterPro" id="IPR016174">
    <property type="entry name" value="Di-haem_cyt_TM"/>
</dbReference>
<name>A0A412FNG1_9FIRM</name>
<evidence type="ECO:0000259" key="2">
    <source>
        <dbReference type="Pfam" id="PF14358"/>
    </source>
</evidence>
<protein>
    <submittedName>
        <fullName evidence="3">DUF4405 domain-containing protein</fullName>
    </submittedName>
</protein>
<gene>
    <name evidence="3" type="ORF">DWY29_05950</name>
</gene>
<evidence type="ECO:0000256" key="1">
    <source>
        <dbReference type="SAM" id="Phobius"/>
    </source>
</evidence>
<accession>A0A412FNG1</accession>
<feature type="domain" description="Flavinylation-associated cytochrome" evidence="2">
    <location>
        <begin position="73"/>
        <end position="131"/>
    </location>
</feature>
<feature type="transmembrane region" description="Helical" evidence="1">
    <location>
        <begin position="31"/>
        <end position="50"/>
    </location>
</feature>
<keyword evidence="1" id="KW-0812">Transmembrane</keyword>
<feature type="transmembrane region" description="Helical" evidence="1">
    <location>
        <begin position="71"/>
        <end position="91"/>
    </location>
</feature>
<feature type="transmembrane region" description="Helical" evidence="1">
    <location>
        <begin position="111"/>
        <end position="131"/>
    </location>
</feature>
<feature type="transmembrane region" description="Helical" evidence="1">
    <location>
        <begin position="195"/>
        <end position="217"/>
    </location>
</feature>
<dbReference type="InterPro" id="IPR025517">
    <property type="entry name" value="DUF4405"/>
</dbReference>
<keyword evidence="1" id="KW-1133">Transmembrane helix</keyword>
<dbReference type="Proteomes" id="UP000285820">
    <property type="component" value="Unassembled WGS sequence"/>
</dbReference>
<organism evidence="3 4">
    <name type="scientific">Roseburia inulinivorans</name>
    <dbReference type="NCBI Taxonomy" id="360807"/>
    <lineage>
        <taxon>Bacteria</taxon>
        <taxon>Bacillati</taxon>
        <taxon>Bacillota</taxon>
        <taxon>Clostridia</taxon>
        <taxon>Lachnospirales</taxon>
        <taxon>Lachnospiraceae</taxon>
        <taxon>Roseburia</taxon>
    </lineage>
</organism>
<dbReference type="RefSeq" id="WP_118125676.1">
    <property type="nucleotide sequence ID" value="NZ_QRUN01000005.1"/>
</dbReference>
<feature type="transmembrane region" description="Helical" evidence="1">
    <location>
        <begin position="7"/>
        <end position="25"/>
    </location>
</feature>
<dbReference type="GO" id="GO:0016020">
    <property type="term" value="C:membrane"/>
    <property type="evidence" value="ECO:0007669"/>
    <property type="project" value="InterPro"/>
</dbReference>
<keyword evidence="1" id="KW-0472">Membrane</keyword>
<dbReference type="EMBL" id="QRUN01000005">
    <property type="protein sequence ID" value="RGR69689.1"/>
    <property type="molecule type" value="Genomic_DNA"/>
</dbReference>
<sequence length="223" mass="25868">MNRKFKIKIAVDMLMTISLLFLMSFELIGDAAHEWLGMAMFFLFVVHHGLNRKWTGNLRKGKYTMRRGMQTILVVLLLLCMAGSMLSGIILSNYVFKFVRIKGAANLARNVHMLCAYWGFLLMSVHLGMHWNMMVGMAGKAMKKDSKNHKKLIWVARGIAAVVACYGIYAFWKRRIPEYLFLISHFVFFDFGENLIWFLLDYIAIMGLFVFIIYYTCSAIEKK</sequence>
<proteinExistence type="predicted"/>
<evidence type="ECO:0000313" key="4">
    <source>
        <dbReference type="Proteomes" id="UP000285820"/>
    </source>
</evidence>